<organism evidence="10 11">
    <name type="scientific">Methyloprofundus sedimenti</name>
    <dbReference type="NCBI Taxonomy" id="1420851"/>
    <lineage>
        <taxon>Bacteria</taxon>
        <taxon>Pseudomonadati</taxon>
        <taxon>Pseudomonadota</taxon>
        <taxon>Gammaproteobacteria</taxon>
        <taxon>Methylococcales</taxon>
        <taxon>Methylococcaceae</taxon>
        <taxon>Methyloprofundus</taxon>
    </lineage>
</organism>
<evidence type="ECO:0000256" key="4">
    <source>
        <dbReference type="ARBA" id="ARBA00022630"/>
    </source>
</evidence>
<dbReference type="PROSITE" id="PS50902">
    <property type="entry name" value="FLAVODOXIN_LIKE"/>
    <property type="match status" value="1"/>
</dbReference>
<evidence type="ECO:0000256" key="8">
    <source>
        <dbReference type="PIRNR" id="PIRNR038996"/>
    </source>
</evidence>
<dbReference type="PIRSF" id="PIRSF038996">
    <property type="entry name" value="FldA"/>
    <property type="match status" value="1"/>
</dbReference>
<dbReference type="EMBL" id="LPUF01000003">
    <property type="protein sequence ID" value="OQK15502.1"/>
    <property type="molecule type" value="Genomic_DNA"/>
</dbReference>
<dbReference type="PANTHER" id="PTHR42809:SF1">
    <property type="entry name" value="FLAVODOXIN 1"/>
    <property type="match status" value="1"/>
</dbReference>
<keyword evidence="5 8" id="KW-0288">FMN</keyword>
<dbReference type="InterPro" id="IPR001226">
    <property type="entry name" value="Flavodoxin_CS"/>
</dbReference>
<dbReference type="Proteomes" id="UP000191980">
    <property type="component" value="Unassembled WGS sequence"/>
</dbReference>
<evidence type="ECO:0000256" key="1">
    <source>
        <dbReference type="ARBA" id="ARBA00001917"/>
    </source>
</evidence>
<dbReference type="InterPro" id="IPR010086">
    <property type="entry name" value="Flavodoxin_lc"/>
</dbReference>
<sequence length="179" mass="19812">MAKIGIFFGTDTGNTRKIAKEIAKKIGDEAAKPLNINRANLTEMLEYDFLILGLPTLGDGELPGLTAGAESESWEEFLPDLSSEDLTGKTIALYGLGDQVGYPDNFVDALGILYEELEDSGAKFVGAWSTEGYEYQSSRAINDDDEFYGLVLDQENQRDMHEERLTKWVESIKPEFGLA</sequence>
<evidence type="ECO:0000313" key="10">
    <source>
        <dbReference type="EMBL" id="OQK15502.1"/>
    </source>
</evidence>
<dbReference type="GO" id="GO:0009055">
    <property type="term" value="F:electron transfer activity"/>
    <property type="evidence" value="ECO:0007669"/>
    <property type="project" value="UniProtKB-UniRule"/>
</dbReference>
<dbReference type="AlphaFoldDB" id="A0A1V8M1U7"/>
<comment type="caution">
    <text evidence="10">The sequence shown here is derived from an EMBL/GenBank/DDBJ whole genome shotgun (WGS) entry which is preliminary data.</text>
</comment>
<dbReference type="InterPro" id="IPR008254">
    <property type="entry name" value="Flavodoxin/NO_synth"/>
</dbReference>
<keyword evidence="4 8" id="KW-0285">Flavoprotein</keyword>
<gene>
    <name evidence="10" type="ORF">AU255_14845</name>
</gene>
<keyword evidence="11" id="KW-1185">Reference proteome</keyword>
<feature type="domain" description="Flavodoxin-like" evidence="9">
    <location>
        <begin position="4"/>
        <end position="173"/>
    </location>
</feature>
<evidence type="ECO:0000256" key="3">
    <source>
        <dbReference type="ARBA" id="ARBA00022448"/>
    </source>
</evidence>
<dbReference type="NCBIfam" id="NF006739">
    <property type="entry name" value="PRK09267.1-5"/>
    <property type="match status" value="1"/>
</dbReference>
<dbReference type="InterPro" id="IPR001094">
    <property type="entry name" value="Flavdoxin-like"/>
</dbReference>
<name>A0A1V8M1U7_9GAMM</name>
<protein>
    <recommendedName>
        <fullName evidence="8">Flavodoxin</fullName>
    </recommendedName>
</protein>
<dbReference type="GO" id="GO:0010181">
    <property type="term" value="F:FMN binding"/>
    <property type="evidence" value="ECO:0007669"/>
    <property type="project" value="UniProtKB-UniRule"/>
</dbReference>
<comment type="cofactor">
    <cofactor evidence="1 8">
        <name>FMN</name>
        <dbReference type="ChEBI" id="CHEBI:58210"/>
    </cofactor>
</comment>
<dbReference type="STRING" id="1420851.AU255_14845"/>
<dbReference type="Pfam" id="PF00258">
    <property type="entry name" value="Flavodoxin_1"/>
    <property type="match status" value="1"/>
</dbReference>
<comment type="similarity">
    <text evidence="2 8">Belongs to the flavodoxin family.</text>
</comment>
<reference evidence="10 11" key="1">
    <citation type="submission" date="2015-12" db="EMBL/GenBank/DDBJ databases">
        <authorList>
            <person name="Shamseldin A."/>
            <person name="Moawad H."/>
            <person name="Abd El-Rahim W.M."/>
            <person name="Sadowsky M.J."/>
        </authorList>
    </citation>
    <scope>NUCLEOTIDE SEQUENCE [LARGE SCALE GENOMIC DNA]</scope>
    <source>
        <strain evidence="10 11">WF1</strain>
    </source>
</reference>
<dbReference type="InterPro" id="IPR029039">
    <property type="entry name" value="Flavoprotein-like_sf"/>
</dbReference>
<proteinExistence type="inferred from homology"/>
<evidence type="ECO:0000256" key="5">
    <source>
        <dbReference type="ARBA" id="ARBA00022643"/>
    </source>
</evidence>
<evidence type="ECO:0000256" key="2">
    <source>
        <dbReference type="ARBA" id="ARBA00005267"/>
    </source>
</evidence>
<dbReference type="Gene3D" id="3.40.50.360">
    <property type="match status" value="1"/>
</dbReference>
<evidence type="ECO:0000256" key="6">
    <source>
        <dbReference type="ARBA" id="ARBA00022982"/>
    </source>
</evidence>
<dbReference type="PRINTS" id="PR00369">
    <property type="entry name" value="FLAVODOXIN"/>
</dbReference>
<dbReference type="RefSeq" id="WP_080523745.1">
    <property type="nucleotide sequence ID" value="NZ_LPUF01000003.1"/>
</dbReference>
<accession>A0A1V8M1U7</accession>
<dbReference type="SUPFAM" id="SSF52218">
    <property type="entry name" value="Flavoproteins"/>
    <property type="match status" value="1"/>
</dbReference>
<keyword evidence="6 8" id="KW-0249">Electron transport</keyword>
<keyword evidence="7" id="KW-0535">Nitrogen fixation</keyword>
<dbReference type="OrthoDB" id="359268at2"/>
<evidence type="ECO:0000313" key="11">
    <source>
        <dbReference type="Proteomes" id="UP000191980"/>
    </source>
</evidence>
<keyword evidence="3 8" id="KW-0813">Transport</keyword>
<evidence type="ECO:0000256" key="7">
    <source>
        <dbReference type="ARBA" id="ARBA00023231"/>
    </source>
</evidence>
<comment type="function">
    <text evidence="8">Low-potential electron donor to a number of redox enzymes.</text>
</comment>
<dbReference type="PROSITE" id="PS00201">
    <property type="entry name" value="FLAVODOXIN"/>
    <property type="match status" value="1"/>
</dbReference>
<dbReference type="PANTHER" id="PTHR42809">
    <property type="entry name" value="FLAVODOXIN 2"/>
    <property type="match status" value="1"/>
</dbReference>
<dbReference type="InterPro" id="IPR050619">
    <property type="entry name" value="Flavodoxin"/>
</dbReference>
<dbReference type="NCBIfam" id="TIGR01752">
    <property type="entry name" value="flav_long"/>
    <property type="match status" value="1"/>
</dbReference>
<evidence type="ECO:0000259" key="9">
    <source>
        <dbReference type="PROSITE" id="PS50902"/>
    </source>
</evidence>